<dbReference type="OrthoDB" id="7051241at2"/>
<sequence>MTSTLRATLLAGIATGMLATPAFAQDAPAAAAAAPVETAAADDTALDADTIIVTGTRRSDRTVADSTVPIDVIGAEAIQNTGYTETNRVLNQLVPSFNFPQPSITDGTDVIRPATLRGLGPDQTLVLVNGKRRHTTALLNINGSVGRGTAAVDINLIPSAALERVEVLRDGAAAQYGSDAIAGVINFQLRRAREGGRISVTYGQYESDVEGIKEVTGVQTSAPGVPVIAPDGTLALVNTGKDRSVSDGKTLTVTGNIGLPFASEGFINVTGEYRDRDPTNRTGYDPRRQFNSSGAYTANEFSFDRLSHRYGDARTEDYNAFINFGTPLAEDLELYAFASYGHREGESGGFYRLSNDARNVLSVYPNGFLPLINSELDDYSFTGGLKGVVGSDINVDVSMAYAKNEFDFFITNTLNASIGPSSKTEFDAGGLRYGQFTANLDLNRDFEIGGLKSFNLAGGLEYRNEDYEIRAGEPDSYRAGPAIVGANNPTSPASGLAAGAAPGAQVFPGFQPTIGGQQVTGRKRERHNFSAYVEVDADISDRFTIQAAGRYEDYSDFGSDWNGKVSARFEPIDGYAVRGAVSTGFRAPSLQQQFFAAAATNNVNGILVDAVTLPVNNPVAQALGASPLQAETSVSYSAGFVINPVPELSLTVDYYHIDIDDRIVVTENLNATRDALGNPSGAPTSSGFQIAQILNNAGFRTISAARFFINGIDTRTQGVDAVATYRIDLGEGGKLRASAGFNYNKTRITGRNATPGALSQVPGVTLFGRQESLRIEQGQPRTKVNLGLDYDYEILGVTLRGNRYGKVLDGGSEPFNDVFLGAKWVVDLEARIKPGKGLEFAIGANNLLDEYPDLIPTGQGADPITGATRNYAATRYVAPYSNFSPFGFNGRFLYARASLSF</sequence>
<dbReference type="Pfam" id="PF07715">
    <property type="entry name" value="Plug"/>
    <property type="match status" value="1"/>
</dbReference>
<dbReference type="InterPro" id="IPR000531">
    <property type="entry name" value="Beta-barrel_TonB"/>
</dbReference>
<dbReference type="AlphaFoldDB" id="A0A552U7D2"/>
<protein>
    <submittedName>
        <fullName evidence="15">TonB-dependent receptor</fullName>
    </submittedName>
</protein>
<accession>A0A552U7D2</accession>
<feature type="domain" description="TonB-dependent receptor-like beta-barrel" evidence="13">
    <location>
        <begin position="340"/>
        <end position="847"/>
    </location>
</feature>
<keyword evidence="5 12" id="KW-0732">Signal</keyword>
<evidence type="ECO:0000256" key="4">
    <source>
        <dbReference type="ARBA" id="ARBA00022692"/>
    </source>
</evidence>
<dbReference type="Gene3D" id="2.40.170.20">
    <property type="entry name" value="TonB-dependent receptor, beta-barrel domain"/>
    <property type="match status" value="1"/>
</dbReference>
<evidence type="ECO:0000256" key="8">
    <source>
        <dbReference type="ARBA" id="ARBA00023237"/>
    </source>
</evidence>
<dbReference type="Proteomes" id="UP000317894">
    <property type="component" value="Unassembled WGS sequence"/>
</dbReference>
<dbReference type="GO" id="GO:0009279">
    <property type="term" value="C:cell outer membrane"/>
    <property type="evidence" value="ECO:0007669"/>
    <property type="project" value="UniProtKB-SubCell"/>
</dbReference>
<evidence type="ECO:0000256" key="5">
    <source>
        <dbReference type="ARBA" id="ARBA00022729"/>
    </source>
</evidence>
<dbReference type="InterPro" id="IPR012910">
    <property type="entry name" value="Plug_dom"/>
</dbReference>
<evidence type="ECO:0000256" key="9">
    <source>
        <dbReference type="PROSITE-ProRule" id="PRU01360"/>
    </source>
</evidence>
<dbReference type="InterPro" id="IPR036942">
    <property type="entry name" value="Beta-barrel_TonB_sf"/>
</dbReference>
<dbReference type="Pfam" id="PF00593">
    <property type="entry name" value="TonB_dep_Rec_b-barrel"/>
    <property type="match status" value="1"/>
</dbReference>
<dbReference type="PROSITE" id="PS52016">
    <property type="entry name" value="TONB_DEPENDENT_REC_3"/>
    <property type="match status" value="1"/>
</dbReference>
<comment type="caution">
    <text evidence="15">The sequence shown here is derived from an EMBL/GenBank/DDBJ whole genome shotgun (WGS) entry which is preliminary data.</text>
</comment>
<keyword evidence="8 9" id="KW-0998">Cell outer membrane</keyword>
<dbReference type="EMBL" id="VJWA01000002">
    <property type="protein sequence ID" value="TRW14121.1"/>
    <property type="molecule type" value="Genomic_DNA"/>
</dbReference>
<dbReference type="InterPro" id="IPR010916">
    <property type="entry name" value="TonB_box_CS"/>
</dbReference>
<evidence type="ECO:0000256" key="10">
    <source>
        <dbReference type="PROSITE-ProRule" id="PRU10143"/>
    </source>
</evidence>
<evidence type="ECO:0000256" key="3">
    <source>
        <dbReference type="ARBA" id="ARBA00022452"/>
    </source>
</evidence>
<comment type="similarity">
    <text evidence="9 11">Belongs to the TonB-dependent receptor family.</text>
</comment>
<comment type="subcellular location">
    <subcellularLocation>
        <location evidence="1 9">Cell outer membrane</location>
        <topology evidence="1 9">Multi-pass membrane protein</topology>
    </subcellularLocation>
</comment>
<evidence type="ECO:0000256" key="1">
    <source>
        <dbReference type="ARBA" id="ARBA00004571"/>
    </source>
</evidence>
<dbReference type="CDD" id="cd01347">
    <property type="entry name" value="ligand_gated_channel"/>
    <property type="match status" value="1"/>
</dbReference>
<keyword evidence="6 10" id="KW-0798">TonB box</keyword>
<feature type="domain" description="TonB-dependent receptor plug" evidence="14">
    <location>
        <begin position="63"/>
        <end position="184"/>
    </location>
</feature>
<keyword evidence="3 9" id="KW-1134">Transmembrane beta strand</keyword>
<dbReference type="PROSITE" id="PS00430">
    <property type="entry name" value="TONB_DEPENDENT_REC_1"/>
    <property type="match status" value="1"/>
</dbReference>
<keyword evidence="15" id="KW-0675">Receptor</keyword>
<keyword evidence="2 9" id="KW-0813">Transport</keyword>
<evidence type="ECO:0000313" key="15">
    <source>
        <dbReference type="EMBL" id="TRW14121.1"/>
    </source>
</evidence>
<reference evidence="15 16" key="1">
    <citation type="submission" date="2019-07" db="EMBL/GenBank/DDBJ databases">
        <title>Novel species isolated from glacier.</title>
        <authorList>
            <person name="Liu Q."/>
            <person name="Xin Y.-H."/>
        </authorList>
    </citation>
    <scope>NUCLEOTIDE SEQUENCE [LARGE SCALE GENOMIC DNA]</scope>
    <source>
        <strain evidence="15 16">LB1R16</strain>
    </source>
</reference>
<gene>
    <name evidence="15" type="ORF">FMM06_10350</name>
</gene>
<organism evidence="15 16">
    <name type="scientific">Glacieibacterium frigidum</name>
    <dbReference type="NCBI Taxonomy" id="2593303"/>
    <lineage>
        <taxon>Bacteria</taxon>
        <taxon>Pseudomonadati</taxon>
        <taxon>Pseudomonadota</taxon>
        <taxon>Alphaproteobacteria</taxon>
        <taxon>Sphingomonadales</taxon>
        <taxon>Sphingosinicellaceae</taxon>
        <taxon>Glacieibacterium</taxon>
    </lineage>
</organism>
<evidence type="ECO:0000256" key="12">
    <source>
        <dbReference type="SAM" id="SignalP"/>
    </source>
</evidence>
<keyword evidence="4 9" id="KW-0812">Transmembrane</keyword>
<dbReference type="SUPFAM" id="SSF56935">
    <property type="entry name" value="Porins"/>
    <property type="match status" value="1"/>
</dbReference>
<dbReference type="PANTHER" id="PTHR47234:SF3">
    <property type="entry name" value="SECRETIN_TONB SHORT N-TERMINAL DOMAIN-CONTAINING PROTEIN"/>
    <property type="match status" value="1"/>
</dbReference>
<keyword evidence="16" id="KW-1185">Reference proteome</keyword>
<feature type="chain" id="PRO_5021999968" evidence="12">
    <location>
        <begin position="25"/>
        <end position="901"/>
    </location>
</feature>
<keyword evidence="7 9" id="KW-0472">Membrane</keyword>
<feature type="signal peptide" evidence="12">
    <location>
        <begin position="1"/>
        <end position="24"/>
    </location>
</feature>
<dbReference type="Gene3D" id="2.170.130.10">
    <property type="entry name" value="TonB-dependent receptor, plug domain"/>
    <property type="match status" value="1"/>
</dbReference>
<evidence type="ECO:0000259" key="13">
    <source>
        <dbReference type="Pfam" id="PF00593"/>
    </source>
</evidence>
<dbReference type="InterPro" id="IPR037066">
    <property type="entry name" value="Plug_dom_sf"/>
</dbReference>
<dbReference type="PANTHER" id="PTHR47234">
    <property type="match status" value="1"/>
</dbReference>
<name>A0A552U7D2_9SPHN</name>
<proteinExistence type="inferred from homology"/>
<evidence type="ECO:0000313" key="16">
    <source>
        <dbReference type="Proteomes" id="UP000317894"/>
    </source>
</evidence>
<feature type="short sequence motif" description="TonB box" evidence="10">
    <location>
        <begin position="50"/>
        <end position="56"/>
    </location>
</feature>
<evidence type="ECO:0000256" key="7">
    <source>
        <dbReference type="ARBA" id="ARBA00023136"/>
    </source>
</evidence>
<evidence type="ECO:0000256" key="11">
    <source>
        <dbReference type="RuleBase" id="RU003357"/>
    </source>
</evidence>
<evidence type="ECO:0000259" key="14">
    <source>
        <dbReference type="Pfam" id="PF07715"/>
    </source>
</evidence>
<dbReference type="RefSeq" id="WP_144237327.1">
    <property type="nucleotide sequence ID" value="NZ_VJWA01000002.1"/>
</dbReference>
<evidence type="ECO:0000256" key="6">
    <source>
        <dbReference type="ARBA" id="ARBA00023077"/>
    </source>
</evidence>
<evidence type="ECO:0000256" key="2">
    <source>
        <dbReference type="ARBA" id="ARBA00022448"/>
    </source>
</evidence>
<dbReference type="InterPro" id="IPR039426">
    <property type="entry name" value="TonB-dep_rcpt-like"/>
</dbReference>